<dbReference type="Pfam" id="PF03629">
    <property type="entry name" value="SASA"/>
    <property type="match status" value="1"/>
</dbReference>
<keyword evidence="2" id="KW-0732">Signal</keyword>
<reference evidence="4 5" key="1">
    <citation type="submission" date="2021-03" db="EMBL/GenBank/DDBJ databases">
        <title>Assistant Professor.</title>
        <authorList>
            <person name="Huq M.A."/>
        </authorList>
    </citation>
    <scope>NUCLEOTIDE SEQUENCE [LARGE SCALE GENOMIC DNA]</scope>
    <source>
        <strain evidence="4 5">MAH-29</strain>
    </source>
</reference>
<organism evidence="4 5">
    <name type="scientific">Niastella soli</name>
    <dbReference type="NCBI Taxonomy" id="2821487"/>
    <lineage>
        <taxon>Bacteria</taxon>
        <taxon>Pseudomonadati</taxon>
        <taxon>Bacteroidota</taxon>
        <taxon>Chitinophagia</taxon>
        <taxon>Chitinophagales</taxon>
        <taxon>Chitinophagaceae</taxon>
        <taxon>Niastella</taxon>
    </lineage>
</organism>
<gene>
    <name evidence="4" type="ORF">J7I42_19365</name>
</gene>
<accession>A0ABS3YWZ7</accession>
<evidence type="ECO:0000313" key="4">
    <source>
        <dbReference type="EMBL" id="MBO9202455.1"/>
    </source>
</evidence>
<dbReference type="EMBL" id="JAGHKO010000004">
    <property type="protein sequence ID" value="MBO9202455.1"/>
    <property type="molecule type" value="Genomic_DNA"/>
</dbReference>
<proteinExistence type="predicted"/>
<evidence type="ECO:0000259" key="3">
    <source>
        <dbReference type="Pfam" id="PF03629"/>
    </source>
</evidence>
<keyword evidence="5" id="KW-1185">Reference proteome</keyword>
<evidence type="ECO:0000256" key="1">
    <source>
        <dbReference type="ARBA" id="ARBA00022801"/>
    </source>
</evidence>
<comment type="caution">
    <text evidence="4">The sequence shown here is derived from an EMBL/GenBank/DDBJ whole genome shotgun (WGS) entry which is preliminary data.</text>
</comment>
<dbReference type="Proteomes" id="UP000677244">
    <property type="component" value="Unassembled WGS sequence"/>
</dbReference>
<feature type="domain" description="Sialate O-acetylesterase" evidence="3">
    <location>
        <begin position="117"/>
        <end position="379"/>
    </location>
</feature>
<dbReference type="RefSeq" id="WP_209140501.1">
    <property type="nucleotide sequence ID" value="NZ_JAGHKO010000004.1"/>
</dbReference>
<evidence type="ECO:0000256" key="2">
    <source>
        <dbReference type="SAM" id="SignalP"/>
    </source>
</evidence>
<protein>
    <recommendedName>
        <fullName evidence="3">Sialate O-acetylesterase domain-containing protein</fullName>
    </recommendedName>
</protein>
<dbReference type="Gene3D" id="3.40.50.1110">
    <property type="entry name" value="SGNH hydrolase"/>
    <property type="match status" value="1"/>
</dbReference>
<feature type="signal peptide" evidence="2">
    <location>
        <begin position="1"/>
        <end position="20"/>
    </location>
</feature>
<dbReference type="SUPFAM" id="SSF52266">
    <property type="entry name" value="SGNH hydrolase"/>
    <property type="match status" value="1"/>
</dbReference>
<dbReference type="PANTHER" id="PTHR22901">
    <property type="entry name" value="SIALATE O-ACETYLESTERASE"/>
    <property type="match status" value="1"/>
</dbReference>
<name>A0ABS3YWZ7_9BACT</name>
<evidence type="ECO:0000313" key="5">
    <source>
        <dbReference type="Proteomes" id="UP000677244"/>
    </source>
</evidence>
<keyword evidence="1" id="KW-0378">Hydrolase</keyword>
<dbReference type="InterPro" id="IPR039329">
    <property type="entry name" value="SIAE"/>
</dbReference>
<dbReference type="InterPro" id="IPR036514">
    <property type="entry name" value="SGNH_hydro_sf"/>
</dbReference>
<sequence>MKKVLMTLLGVCFYPVMVWASNGKDQPDFQLGSGLQDSMVVQQNRPLTIWGKAPAGKSLSIQADWMDSPVLVKAAPGGDFLCMVPVPAVQPGDYTPHRIDVTDGAAAITLHNVLIGELWLCSGQSNMQFSMKEVVDANNEVAAANHPNLRLLNVGLNFSATPYDSFSGKWTACRPATVKDFSGVGYYFGRELQQKLNVPVGIIFSGIGASAAQAYVPQPVLAADTMLYRVYLQPYLNSPRSKEKIDGGFSFEKVTRPFLLYNALIYPLRHFNIRGVCWYQGEANRKEREPYTKLTQTLIQSWRQTFGQNELPFYYVQVAPYFLEMEDPTLADYAFFREAQEKVATLNNTAMVTTIDVGEAKNLHPHNKKPIGIRLAKTALNRTYGQLNVVWRGPQYQHMEVTGKKAIIHFERGTTTGGLQTDDGSAPKFFLIAGADQQFYPAEATIDGSTIIVWSDKVKKPVAVRYAFTNYAVTSLHNREGWPVIPFRTDDWTEPAPKTN</sequence>
<dbReference type="PANTHER" id="PTHR22901:SF0">
    <property type="entry name" value="SIALATE O-ACETYLESTERASE"/>
    <property type="match status" value="1"/>
</dbReference>
<feature type="chain" id="PRO_5046464433" description="Sialate O-acetylesterase domain-containing protein" evidence="2">
    <location>
        <begin position="21"/>
        <end position="500"/>
    </location>
</feature>
<dbReference type="InterPro" id="IPR005181">
    <property type="entry name" value="SASA"/>
</dbReference>